<keyword evidence="2" id="KW-1185">Reference proteome</keyword>
<sequence>FNNCNQPKKTPALEEAPQYLKHFPPMIQPYIEQILDVEAEEHCGFQLIAWALVWSRWLYMLKIQDLRFTIPVFYYHKYWSQTFLPSTTLPNNNPPIFLGLTETQHFVALKMKYENLFTLAQLEKNWEHIATPESNQWKNRSLRCFELTERLELETVFDKCTF</sequence>
<dbReference type="OrthoDB" id="1915076at2759"/>
<dbReference type="Proteomes" id="UP000037035">
    <property type="component" value="Unassembled WGS sequence"/>
</dbReference>
<name>A0A0L6UL75_9BASI</name>
<proteinExistence type="predicted"/>
<feature type="non-terminal residue" evidence="1">
    <location>
        <position position="1"/>
    </location>
</feature>
<gene>
    <name evidence="1" type="ORF">VP01_5561g1</name>
</gene>
<organism evidence="1 2">
    <name type="scientific">Puccinia sorghi</name>
    <dbReference type="NCBI Taxonomy" id="27349"/>
    <lineage>
        <taxon>Eukaryota</taxon>
        <taxon>Fungi</taxon>
        <taxon>Dikarya</taxon>
        <taxon>Basidiomycota</taxon>
        <taxon>Pucciniomycotina</taxon>
        <taxon>Pucciniomycetes</taxon>
        <taxon>Pucciniales</taxon>
        <taxon>Pucciniaceae</taxon>
        <taxon>Puccinia</taxon>
    </lineage>
</organism>
<reference evidence="1 2" key="1">
    <citation type="submission" date="2015-08" db="EMBL/GenBank/DDBJ databases">
        <title>Next Generation Sequencing and Analysis of the Genome of Puccinia sorghi L Schw, the Causal Agent of Maize Common Rust.</title>
        <authorList>
            <person name="Rochi L."/>
            <person name="Burguener G."/>
            <person name="Darino M."/>
            <person name="Turjanski A."/>
            <person name="Kreff E."/>
            <person name="Dieguez M.J."/>
            <person name="Sacco F."/>
        </authorList>
    </citation>
    <scope>NUCLEOTIDE SEQUENCE [LARGE SCALE GENOMIC DNA]</scope>
    <source>
        <strain evidence="1 2">RO10H11247</strain>
    </source>
</reference>
<dbReference type="AlphaFoldDB" id="A0A0L6UL75"/>
<accession>A0A0L6UL75</accession>
<evidence type="ECO:0000313" key="2">
    <source>
        <dbReference type="Proteomes" id="UP000037035"/>
    </source>
</evidence>
<dbReference type="VEuPathDB" id="FungiDB:VP01_5561g1"/>
<dbReference type="EMBL" id="LAVV01010787">
    <property type="protein sequence ID" value="KNZ48570.1"/>
    <property type="molecule type" value="Genomic_DNA"/>
</dbReference>
<protein>
    <submittedName>
        <fullName evidence="1">Uncharacterized protein</fullName>
    </submittedName>
</protein>
<evidence type="ECO:0000313" key="1">
    <source>
        <dbReference type="EMBL" id="KNZ48570.1"/>
    </source>
</evidence>
<comment type="caution">
    <text evidence="1">The sequence shown here is derived from an EMBL/GenBank/DDBJ whole genome shotgun (WGS) entry which is preliminary data.</text>
</comment>